<dbReference type="EMBL" id="KN826980">
    <property type="protein sequence ID" value="KIK77457.1"/>
    <property type="molecule type" value="Genomic_DNA"/>
</dbReference>
<reference evidence="2" key="2">
    <citation type="submission" date="2015-01" db="EMBL/GenBank/DDBJ databases">
        <title>Evolutionary Origins and Diversification of the Mycorrhizal Mutualists.</title>
        <authorList>
            <consortium name="DOE Joint Genome Institute"/>
            <consortium name="Mycorrhizal Genomics Consortium"/>
            <person name="Kohler A."/>
            <person name="Kuo A."/>
            <person name="Nagy L.G."/>
            <person name="Floudas D."/>
            <person name="Copeland A."/>
            <person name="Barry K.W."/>
            <person name="Cichocki N."/>
            <person name="Veneault-Fourrey C."/>
            <person name="LaButti K."/>
            <person name="Lindquist E.A."/>
            <person name="Lipzen A."/>
            <person name="Lundell T."/>
            <person name="Morin E."/>
            <person name="Murat C."/>
            <person name="Riley R."/>
            <person name="Ohm R."/>
            <person name="Sun H."/>
            <person name="Tunlid A."/>
            <person name="Henrissat B."/>
            <person name="Grigoriev I.V."/>
            <person name="Hibbett D.S."/>
            <person name="Martin F."/>
        </authorList>
    </citation>
    <scope>NUCLEOTIDE SEQUENCE [LARGE SCALE GENOMIC DNA]</scope>
    <source>
        <strain evidence="2">Ve08.2h10</strain>
    </source>
</reference>
<name>A0A0D0C2W5_9AGAM</name>
<sequence>HFRPHPHVLDPIHALLAPPLHFRPHPCCFRSHLPPAHFRPHPHVLDPTHAF</sequence>
<evidence type="ECO:0000313" key="2">
    <source>
        <dbReference type="Proteomes" id="UP000054538"/>
    </source>
</evidence>
<protein>
    <submittedName>
        <fullName evidence="1">Uncharacterized protein</fullName>
    </submittedName>
</protein>
<keyword evidence="2" id="KW-1185">Reference proteome</keyword>
<reference evidence="1 2" key="1">
    <citation type="submission" date="2014-04" db="EMBL/GenBank/DDBJ databases">
        <authorList>
            <consortium name="DOE Joint Genome Institute"/>
            <person name="Kuo A."/>
            <person name="Kohler A."/>
            <person name="Jargeat P."/>
            <person name="Nagy L.G."/>
            <person name="Floudas D."/>
            <person name="Copeland A."/>
            <person name="Barry K.W."/>
            <person name="Cichocki N."/>
            <person name="Veneault-Fourrey C."/>
            <person name="LaButti K."/>
            <person name="Lindquist E.A."/>
            <person name="Lipzen A."/>
            <person name="Lundell T."/>
            <person name="Morin E."/>
            <person name="Murat C."/>
            <person name="Sun H."/>
            <person name="Tunlid A."/>
            <person name="Henrissat B."/>
            <person name="Grigoriev I.V."/>
            <person name="Hibbett D.S."/>
            <person name="Martin F."/>
            <person name="Nordberg H.P."/>
            <person name="Cantor M.N."/>
            <person name="Hua S.X."/>
        </authorList>
    </citation>
    <scope>NUCLEOTIDE SEQUENCE [LARGE SCALE GENOMIC DNA]</scope>
    <source>
        <strain evidence="1 2">Ve08.2h10</strain>
    </source>
</reference>
<organism evidence="1 2">
    <name type="scientific">Paxillus rubicundulus Ve08.2h10</name>
    <dbReference type="NCBI Taxonomy" id="930991"/>
    <lineage>
        <taxon>Eukaryota</taxon>
        <taxon>Fungi</taxon>
        <taxon>Dikarya</taxon>
        <taxon>Basidiomycota</taxon>
        <taxon>Agaricomycotina</taxon>
        <taxon>Agaricomycetes</taxon>
        <taxon>Agaricomycetidae</taxon>
        <taxon>Boletales</taxon>
        <taxon>Paxilineae</taxon>
        <taxon>Paxillaceae</taxon>
        <taxon>Paxillus</taxon>
    </lineage>
</organism>
<dbReference type="InParanoid" id="A0A0D0C2W5"/>
<dbReference type="HOGENOM" id="CLU_3112041_0_0_1"/>
<gene>
    <name evidence="1" type="ORF">PAXRUDRAFT_166790</name>
</gene>
<accession>A0A0D0C2W5</accession>
<dbReference type="Proteomes" id="UP000054538">
    <property type="component" value="Unassembled WGS sequence"/>
</dbReference>
<evidence type="ECO:0000313" key="1">
    <source>
        <dbReference type="EMBL" id="KIK77457.1"/>
    </source>
</evidence>
<proteinExistence type="predicted"/>
<feature type="non-terminal residue" evidence="1">
    <location>
        <position position="1"/>
    </location>
</feature>
<dbReference type="AlphaFoldDB" id="A0A0D0C2W5"/>